<dbReference type="Proteomes" id="UP001248819">
    <property type="component" value="Unassembled WGS sequence"/>
</dbReference>
<comment type="caution">
    <text evidence="2">The sequence shown here is derived from an EMBL/GenBank/DDBJ whole genome shotgun (WGS) entry which is preliminary data.</text>
</comment>
<evidence type="ECO:0000313" key="3">
    <source>
        <dbReference type="Proteomes" id="UP001248819"/>
    </source>
</evidence>
<reference evidence="2 3" key="1">
    <citation type="submission" date="2023-09" db="EMBL/GenBank/DDBJ databases">
        <authorList>
            <person name="Rey-Velasco X."/>
        </authorList>
    </citation>
    <scope>NUCLEOTIDE SEQUENCE [LARGE SCALE GENOMIC DNA]</scope>
    <source>
        <strain evidence="2 3">F297</strain>
    </source>
</reference>
<evidence type="ECO:0000259" key="1">
    <source>
        <dbReference type="Pfam" id="PF03781"/>
    </source>
</evidence>
<dbReference type="Pfam" id="PF03781">
    <property type="entry name" value="FGE-sulfatase"/>
    <property type="match status" value="1"/>
</dbReference>
<dbReference type="InterPro" id="IPR016187">
    <property type="entry name" value="CTDL_fold"/>
</dbReference>
<feature type="domain" description="Sulfatase-modifying factor enzyme-like" evidence="1">
    <location>
        <begin position="23"/>
        <end position="181"/>
    </location>
</feature>
<sequence length="246" mass="29264">MKYYFTTILIFFAFAIQAQKLFETPPGTVRVNDSLYIDKGPVDNIMYLEFTDKVKDLWNLTLHDSLKSLELENINKSLSSHSLNPEQSKEIYNKIILAKNQKISDSINILYYFNHPEYQYHPVVGISKDRARLFCQWRTDMVNLKWSKEIKDDKRKYKKIKYRLPTYEEFELAKKTMEENNNLLLVNQNSPIDLDLKKLLNEDNFILLSIPEFTTSNRNFKEDSPKLKNTDKPNDDYIFFRCICEI</sequence>
<keyword evidence="3" id="KW-1185">Reference proteome</keyword>
<dbReference type="InterPro" id="IPR005532">
    <property type="entry name" value="SUMF_dom"/>
</dbReference>
<dbReference type="InterPro" id="IPR042095">
    <property type="entry name" value="SUMF_sf"/>
</dbReference>
<dbReference type="SUPFAM" id="SSF56436">
    <property type="entry name" value="C-type lectin-like"/>
    <property type="match status" value="1"/>
</dbReference>
<dbReference type="Gene3D" id="3.90.1580.10">
    <property type="entry name" value="paralog of FGE (formylglycine-generating enzyme)"/>
    <property type="match status" value="1"/>
</dbReference>
<dbReference type="EMBL" id="JAVRHP010000009">
    <property type="protein sequence ID" value="MDT0649144.1"/>
    <property type="molecule type" value="Genomic_DNA"/>
</dbReference>
<proteinExistence type="predicted"/>
<evidence type="ECO:0000313" key="2">
    <source>
        <dbReference type="EMBL" id="MDT0649144.1"/>
    </source>
</evidence>
<accession>A0ABU3CS07</accession>
<name>A0ABU3CS07_9FLAO</name>
<gene>
    <name evidence="2" type="ORF">RM529_03260</name>
</gene>
<dbReference type="RefSeq" id="WP_311483321.1">
    <property type="nucleotide sequence ID" value="NZ_JAVRHP010000009.1"/>
</dbReference>
<organism evidence="2 3">
    <name type="scientific">Autumnicola edwardsiae</name>
    <dbReference type="NCBI Taxonomy" id="3075594"/>
    <lineage>
        <taxon>Bacteria</taxon>
        <taxon>Pseudomonadati</taxon>
        <taxon>Bacteroidota</taxon>
        <taxon>Flavobacteriia</taxon>
        <taxon>Flavobacteriales</taxon>
        <taxon>Flavobacteriaceae</taxon>
        <taxon>Autumnicola</taxon>
    </lineage>
</organism>
<protein>
    <submittedName>
        <fullName evidence="2">SUMF1/EgtB/PvdO family nonheme iron enzyme</fullName>
    </submittedName>
</protein>